<name>A0ABQ2GG84_9DEIO</name>
<evidence type="ECO:0000313" key="2">
    <source>
        <dbReference type="Proteomes" id="UP000639973"/>
    </source>
</evidence>
<accession>A0ABQ2GG84</accession>
<gene>
    <name evidence="1" type="ORF">GCM10010840_35280</name>
</gene>
<evidence type="ECO:0000313" key="1">
    <source>
        <dbReference type="EMBL" id="GGL94217.1"/>
    </source>
</evidence>
<protein>
    <recommendedName>
        <fullName evidence="3">DDE superfamily endonuclease</fullName>
    </recommendedName>
</protein>
<dbReference type="EMBL" id="BMOL01000032">
    <property type="protein sequence ID" value="GGL94217.1"/>
    <property type="molecule type" value="Genomic_DNA"/>
</dbReference>
<organism evidence="1 2">
    <name type="scientific">Deinococcus aerolatus</name>
    <dbReference type="NCBI Taxonomy" id="522487"/>
    <lineage>
        <taxon>Bacteria</taxon>
        <taxon>Thermotogati</taxon>
        <taxon>Deinococcota</taxon>
        <taxon>Deinococci</taxon>
        <taxon>Deinococcales</taxon>
        <taxon>Deinococcaceae</taxon>
        <taxon>Deinococcus</taxon>
    </lineage>
</organism>
<evidence type="ECO:0008006" key="3">
    <source>
        <dbReference type="Google" id="ProtNLM"/>
    </source>
</evidence>
<reference evidence="2" key="1">
    <citation type="journal article" date="2019" name="Int. J. Syst. Evol. Microbiol.">
        <title>The Global Catalogue of Microorganisms (GCM) 10K type strain sequencing project: providing services to taxonomists for standard genome sequencing and annotation.</title>
        <authorList>
            <consortium name="The Broad Institute Genomics Platform"/>
            <consortium name="The Broad Institute Genome Sequencing Center for Infectious Disease"/>
            <person name="Wu L."/>
            <person name="Ma J."/>
        </authorList>
    </citation>
    <scope>NUCLEOTIDE SEQUENCE [LARGE SCALE GENOMIC DNA]</scope>
    <source>
        <strain evidence="2">JCM 15442</strain>
    </source>
</reference>
<keyword evidence="2" id="KW-1185">Reference proteome</keyword>
<proteinExistence type="predicted"/>
<dbReference type="Proteomes" id="UP000639973">
    <property type="component" value="Unassembled WGS sequence"/>
</dbReference>
<comment type="caution">
    <text evidence="1">The sequence shown here is derived from an EMBL/GenBank/DDBJ whole genome shotgun (WGS) entry which is preliminary data.</text>
</comment>
<sequence length="72" mass="8205">MPDGRAAERNELRIVSWKEQVGRELKKKVAEGATLVYLDEVGFARKAVRRQTWSARGVTPLVTLPANWEKLQ</sequence>